<accession>A0ABV8MXW7</accession>
<dbReference type="Pfam" id="PF00534">
    <property type="entry name" value="Glycos_transf_1"/>
    <property type="match status" value="1"/>
</dbReference>
<organism evidence="3 4">
    <name type="scientific">Chitinimonas lacunae</name>
    <dbReference type="NCBI Taxonomy" id="1963018"/>
    <lineage>
        <taxon>Bacteria</taxon>
        <taxon>Pseudomonadati</taxon>
        <taxon>Pseudomonadota</taxon>
        <taxon>Betaproteobacteria</taxon>
        <taxon>Neisseriales</taxon>
        <taxon>Chitinibacteraceae</taxon>
        <taxon>Chitinimonas</taxon>
    </lineage>
</organism>
<dbReference type="CDD" id="cd03801">
    <property type="entry name" value="GT4_PimA-like"/>
    <property type="match status" value="1"/>
</dbReference>
<sequence length="387" mass="42099">MKVAEYDVLLVSRVLPAEARYGLGKGVTLLGQALQESGLRVLCLSPADLPPAWIDQAERWAARINRWAGRCFIAYRDLGLIRQICHCVALGRYACEEARRRGIGVIHVHDVGIAWGVLQARKRGDKLRCGLTQHSFDSTTHAIHHHVQPLPSWLRRLGAALERRVLTRLDWVVFLSQASRRDTAAQLGCRVGERWQVLPHPLPPMAFPPRTTARAALGWNDEERVLVAVGQLIPMKGFDRLIAACADYPGSLRLLLLGEGNVYPLSVLAAGLGVRCDFTVSDDIASYLAAADLYVSASLTESYGFANVEAMLAGLPVVATAVAAVPEVLSGSDAILVAPEPAALRRGIEQALAADPAGLTPVRERWLKAQPTAAMVAAQHRQWYGLS</sequence>
<dbReference type="Pfam" id="PF13439">
    <property type="entry name" value="Glyco_transf_4"/>
    <property type="match status" value="1"/>
</dbReference>
<evidence type="ECO:0000259" key="1">
    <source>
        <dbReference type="Pfam" id="PF00534"/>
    </source>
</evidence>
<name>A0ABV8MXW7_9NEIS</name>
<evidence type="ECO:0000259" key="2">
    <source>
        <dbReference type="Pfam" id="PF13439"/>
    </source>
</evidence>
<dbReference type="SUPFAM" id="SSF53756">
    <property type="entry name" value="UDP-Glycosyltransferase/glycogen phosphorylase"/>
    <property type="match status" value="1"/>
</dbReference>
<dbReference type="GO" id="GO:0016757">
    <property type="term" value="F:glycosyltransferase activity"/>
    <property type="evidence" value="ECO:0007669"/>
    <property type="project" value="UniProtKB-KW"/>
</dbReference>
<dbReference type="Gene3D" id="3.40.50.2000">
    <property type="entry name" value="Glycogen Phosphorylase B"/>
    <property type="match status" value="2"/>
</dbReference>
<keyword evidence="3" id="KW-0328">Glycosyltransferase</keyword>
<evidence type="ECO:0000313" key="3">
    <source>
        <dbReference type="EMBL" id="MFC4161810.1"/>
    </source>
</evidence>
<keyword evidence="3" id="KW-0808">Transferase</keyword>
<dbReference type="PANTHER" id="PTHR12526">
    <property type="entry name" value="GLYCOSYLTRANSFERASE"/>
    <property type="match status" value="1"/>
</dbReference>
<dbReference type="EMBL" id="JBHSBU010000002">
    <property type="protein sequence ID" value="MFC4161810.1"/>
    <property type="molecule type" value="Genomic_DNA"/>
</dbReference>
<protein>
    <submittedName>
        <fullName evidence="3">Glycosyltransferase family 4 protein</fullName>
        <ecNumber evidence="3">2.4.-.-</ecNumber>
    </submittedName>
</protein>
<feature type="domain" description="Glycosyltransferase subfamily 4-like N-terminal" evidence="2">
    <location>
        <begin position="22"/>
        <end position="200"/>
    </location>
</feature>
<feature type="domain" description="Glycosyl transferase family 1" evidence="1">
    <location>
        <begin position="210"/>
        <end position="355"/>
    </location>
</feature>
<dbReference type="EC" id="2.4.-.-" evidence="3"/>
<gene>
    <name evidence="3" type="ORF">ACFOW7_20950</name>
</gene>
<dbReference type="InterPro" id="IPR028098">
    <property type="entry name" value="Glyco_trans_4-like_N"/>
</dbReference>
<dbReference type="Proteomes" id="UP001595791">
    <property type="component" value="Unassembled WGS sequence"/>
</dbReference>
<reference evidence="4" key="1">
    <citation type="journal article" date="2019" name="Int. J. Syst. Evol. Microbiol.">
        <title>The Global Catalogue of Microorganisms (GCM) 10K type strain sequencing project: providing services to taxonomists for standard genome sequencing and annotation.</title>
        <authorList>
            <consortium name="The Broad Institute Genomics Platform"/>
            <consortium name="The Broad Institute Genome Sequencing Center for Infectious Disease"/>
            <person name="Wu L."/>
            <person name="Ma J."/>
        </authorList>
    </citation>
    <scope>NUCLEOTIDE SEQUENCE [LARGE SCALE GENOMIC DNA]</scope>
    <source>
        <strain evidence="4">LMG 29894</strain>
    </source>
</reference>
<dbReference type="RefSeq" id="WP_378168350.1">
    <property type="nucleotide sequence ID" value="NZ_JBHSBU010000002.1"/>
</dbReference>
<keyword evidence="4" id="KW-1185">Reference proteome</keyword>
<dbReference type="InterPro" id="IPR001296">
    <property type="entry name" value="Glyco_trans_1"/>
</dbReference>
<evidence type="ECO:0000313" key="4">
    <source>
        <dbReference type="Proteomes" id="UP001595791"/>
    </source>
</evidence>
<dbReference type="PANTHER" id="PTHR12526:SF637">
    <property type="entry name" value="GLYCOSYLTRANSFERASE EPSF-RELATED"/>
    <property type="match status" value="1"/>
</dbReference>
<proteinExistence type="predicted"/>
<comment type="caution">
    <text evidence="3">The sequence shown here is derived from an EMBL/GenBank/DDBJ whole genome shotgun (WGS) entry which is preliminary data.</text>
</comment>